<comment type="caution">
    <text evidence="3">The sequence shown here is derived from an EMBL/GenBank/DDBJ whole genome shotgun (WGS) entry which is preliminary data.</text>
</comment>
<evidence type="ECO:0000313" key="3">
    <source>
        <dbReference type="EMBL" id="MFC5392599.1"/>
    </source>
</evidence>
<dbReference type="InterPro" id="IPR029058">
    <property type="entry name" value="AB_hydrolase_fold"/>
</dbReference>
<dbReference type="InterPro" id="IPR000073">
    <property type="entry name" value="AB_hydrolase_1"/>
</dbReference>
<dbReference type="RefSeq" id="WP_377007410.1">
    <property type="nucleotide sequence ID" value="NZ_JBHSLV010000012.1"/>
</dbReference>
<name>A0ABW0HBH8_9HYPH</name>
<evidence type="ECO:0000259" key="2">
    <source>
        <dbReference type="Pfam" id="PF12697"/>
    </source>
</evidence>
<evidence type="ECO:0000256" key="1">
    <source>
        <dbReference type="SAM" id="MobiDB-lite"/>
    </source>
</evidence>
<dbReference type="GO" id="GO:0016787">
    <property type="term" value="F:hydrolase activity"/>
    <property type="evidence" value="ECO:0007669"/>
    <property type="project" value="UniProtKB-KW"/>
</dbReference>
<dbReference type="Proteomes" id="UP001596104">
    <property type="component" value="Unassembled WGS sequence"/>
</dbReference>
<evidence type="ECO:0000313" key="4">
    <source>
        <dbReference type="Proteomes" id="UP001596104"/>
    </source>
</evidence>
<feature type="region of interest" description="Disordered" evidence="1">
    <location>
        <begin position="1"/>
        <end position="23"/>
    </location>
</feature>
<dbReference type="EMBL" id="JBHSLV010000012">
    <property type="protein sequence ID" value="MFC5392599.1"/>
    <property type="molecule type" value="Genomic_DNA"/>
</dbReference>
<feature type="domain" description="AB hydrolase-1" evidence="2">
    <location>
        <begin position="4"/>
        <end position="211"/>
    </location>
</feature>
<dbReference type="PRINTS" id="PR00111">
    <property type="entry name" value="ABHYDROLASE"/>
</dbReference>
<proteinExistence type="predicted"/>
<keyword evidence="3" id="KW-0378">Hydrolase</keyword>
<protein>
    <submittedName>
        <fullName evidence="3">Alpha/beta fold hydrolase</fullName>
    </submittedName>
</protein>
<keyword evidence="4" id="KW-1185">Reference proteome</keyword>
<reference evidence="4" key="1">
    <citation type="journal article" date="2019" name="Int. J. Syst. Evol. Microbiol.">
        <title>The Global Catalogue of Microorganisms (GCM) 10K type strain sequencing project: providing services to taxonomists for standard genome sequencing and annotation.</title>
        <authorList>
            <consortium name="The Broad Institute Genomics Platform"/>
            <consortium name="The Broad Institute Genome Sequencing Center for Infectious Disease"/>
            <person name="Wu L."/>
            <person name="Ma J."/>
        </authorList>
    </citation>
    <scope>NUCLEOTIDE SEQUENCE [LARGE SCALE GENOMIC DNA]</scope>
    <source>
        <strain evidence="4">CGMCC 1.16326</strain>
    </source>
</reference>
<dbReference type="SUPFAM" id="SSF53474">
    <property type="entry name" value="alpha/beta-Hydrolases"/>
    <property type="match status" value="1"/>
</dbReference>
<organism evidence="3 4">
    <name type="scientific">Bosea vestrisii</name>
    <dbReference type="NCBI Taxonomy" id="151416"/>
    <lineage>
        <taxon>Bacteria</taxon>
        <taxon>Pseudomonadati</taxon>
        <taxon>Pseudomonadota</taxon>
        <taxon>Alphaproteobacteria</taxon>
        <taxon>Hyphomicrobiales</taxon>
        <taxon>Boseaceae</taxon>
        <taxon>Bosea</taxon>
    </lineage>
</organism>
<dbReference type="PANTHER" id="PTHR43689:SF8">
    <property type="entry name" value="ALPHA_BETA-HYDROLASES SUPERFAMILY PROTEIN"/>
    <property type="match status" value="1"/>
</dbReference>
<accession>A0ABW0HBH8</accession>
<dbReference type="Pfam" id="PF12697">
    <property type="entry name" value="Abhydrolase_6"/>
    <property type="match status" value="1"/>
</dbReference>
<dbReference type="PANTHER" id="PTHR43689">
    <property type="entry name" value="HYDROLASE"/>
    <property type="match status" value="1"/>
</dbReference>
<gene>
    <name evidence="3" type="ORF">ACFPPC_08100</name>
</gene>
<sequence length="223" mass="23249">MRPHLDGRPVLTPELPGHGREPALTSPSLEALAEAVLGQIEASGARECDLVGHSLGGAVAAVLSANLSVRVRSLTLIAPAGLGPEIDGGFLAGFLSARTVESLTPWLERLAADPGRLPRGYALAVLRERERFGVGAAQAAIAQGLFPDGTQAIRIGADLHRFTGPLKVVWGKGDRIIPQAHQDELPGHAACHRLGGVGHMPSIEAPALVAQLILQNARSAEAR</sequence>
<dbReference type="Gene3D" id="3.40.50.1820">
    <property type="entry name" value="alpha/beta hydrolase"/>
    <property type="match status" value="1"/>
</dbReference>